<name>A0A7C5R7S3_9PROT</name>
<dbReference type="NCBIfam" id="TIGR03142">
    <property type="entry name" value="cytochro_ccmI"/>
    <property type="match status" value="1"/>
</dbReference>
<organism evidence="5">
    <name type="scientific">Hellea balneolensis</name>
    <dbReference type="NCBI Taxonomy" id="287478"/>
    <lineage>
        <taxon>Bacteria</taxon>
        <taxon>Pseudomonadati</taxon>
        <taxon>Pseudomonadota</taxon>
        <taxon>Alphaproteobacteria</taxon>
        <taxon>Maricaulales</taxon>
        <taxon>Robiginitomaculaceae</taxon>
        <taxon>Hellea</taxon>
    </lineage>
</organism>
<keyword evidence="4" id="KW-0812">Transmembrane</keyword>
<dbReference type="Gene3D" id="1.25.40.10">
    <property type="entry name" value="Tetratricopeptide repeat domain"/>
    <property type="match status" value="1"/>
</dbReference>
<dbReference type="PROSITE" id="PS50005">
    <property type="entry name" value="TPR"/>
    <property type="match status" value="1"/>
</dbReference>
<gene>
    <name evidence="5" type="primary">ccmI</name>
    <name evidence="5" type="ORF">ENJ42_07915</name>
</gene>
<evidence type="ECO:0000256" key="1">
    <source>
        <dbReference type="ARBA" id="ARBA00022748"/>
    </source>
</evidence>
<evidence type="ECO:0000256" key="3">
    <source>
        <dbReference type="SAM" id="Coils"/>
    </source>
</evidence>
<feature type="repeat" description="TPR" evidence="2">
    <location>
        <begin position="155"/>
        <end position="188"/>
    </location>
</feature>
<dbReference type="InterPro" id="IPR017560">
    <property type="entry name" value="Cyt_c_biogenesis_CcmI"/>
</dbReference>
<dbReference type="InterPro" id="IPR019734">
    <property type="entry name" value="TPR_rpt"/>
</dbReference>
<dbReference type="AlphaFoldDB" id="A0A7C5R7S3"/>
<proteinExistence type="predicted"/>
<evidence type="ECO:0000256" key="2">
    <source>
        <dbReference type="PROSITE-ProRule" id="PRU00339"/>
    </source>
</evidence>
<accession>A0A7C5R7S3</accession>
<dbReference type="Proteomes" id="UP000885830">
    <property type="component" value="Unassembled WGS sequence"/>
</dbReference>
<comment type="caution">
    <text evidence="5">The sequence shown here is derived from an EMBL/GenBank/DDBJ whole genome shotgun (WGS) entry which is preliminary data.</text>
</comment>
<keyword evidence="1" id="KW-0201">Cytochrome c-type biogenesis</keyword>
<keyword evidence="3" id="KW-0175">Coiled coil</keyword>
<keyword evidence="4" id="KW-0472">Membrane</keyword>
<sequence>MIWLVVTALVLAGTFWLVTPLLAPRSGTIEIEREIADYRAQIRDIEARLKDGQDDESKLRAAKTELERQVLKTVRAQKRAAGNLSKIWPMGVVICMVAGSLGLYHFLGAPQLARPGPEITERPQVQTPHDGSIDDLVAQLKTRLAAMPDTAPEKIDGQRILARTLLRMRRYDEAARAFDKLRELAPDDPNINAEVIDAKAYIRSQNMGMSQDERMAMISGMVENLAGKLEENPDNPALWARLLRSRNVLGQTEQLAKDVERVKSFYQDDPETFAGILKQAGLE</sequence>
<keyword evidence="2" id="KW-0802">TPR repeat</keyword>
<feature type="transmembrane region" description="Helical" evidence="4">
    <location>
        <begin position="87"/>
        <end position="107"/>
    </location>
</feature>
<dbReference type="InterPro" id="IPR011990">
    <property type="entry name" value="TPR-like_helical_dom_sf"/>
</dbReference>
<protein>
    <submittedName>
        <fullName evidence="5">C-type cytochrome biogenesis protein CcmI</fullName>
    </submittedName>
</protein>
<evidence type="ECO:0000256" key="4">
    <source>
        <dbReference type="SAM" id="Phobius"/>
    </source>
</evidence>
<dbReference type="EMBL" id="DRMJ01000413">
    <property type="protein sequence ID" value="HHL43527.1"/>
    <property type="molecule type" value="Genomic_DNA"/>
</dbReference>
<feature type="coiled-coil region" evidence="3">
    <location>
        <begin position="28"/>
        <end position="69"/>
    </location>
</feature>
<evidence type="ECO:0000313" key="5">
    <source>
        <dbReference type="EMBL" id="HHL43527.1"/>
    </source>
</evidence>
<reference evidence="5" key="1">
    <citation type="journal article" date="2020" name="mSystems">
        <title>Genome- and Community-Level Interaction Insights into Carbon Utilization and Element Cycling Functions of Hydrothermarchaeota in Hydrothermal Sediment.</title>
        <authorList>
            <person name="Zhou Z."/>
            <person name="Liu Y."/>
            <person name="Xu W."/>
            <person name="Pan J."/>
            <person name="Luo Z.H."/>
            <person name="Li M."/>
        </authorList>
    </citation>
    <scope>NUCLEOTIDE SEQUENCE [LARGE SCALE GENOMIC DNA]</scope>
    <source>
        <strain evidence="5">HyVt-485</strain>
    </source>
</reference>
<dbReference type="SUPFAM" id="SSF48452">
    <property type="entry name" value="TPR-like"/>
    <property type="match status" value="1"/>
</dbReference>
<dbReference type="GO" id="GO:0017004">
    <property type="term" value="P:cytochrome complex assembly"/>
    <property type="evidence" value="ECO:0007669"/>
    <property type="project" value="UniProtKB-KW"/>
</dbReference>
<keyword evidence="4" id="KW-1133">Transmembrane helix</keyword>